<feature type="transmembrane region" description="Helical" evidence="9">
    <location>
        <begin position="32"/>
        <end position="51"/>
    </location>
</feature>
<gene>
    <name evidence="11" type="ORF">ML536_18550</name>
</gene>
<evidence type="ECO:0000259" key="10">
    <source>
        <dbReference type="PROSITE" id="PS50893"/>
    </source>
</evidence>
<feature type="transmembrane region" description="Helical" evidence="9">
    <location>
        <begin position="228"/>
        <end position="246"/>
    </location>
</feature>
<keyword evidence="5 11" id="KW-0067">ATP-binding</keyword>
<reference evidence="11" key="1">
    <citation type="submission" date="2022-03" db="EMBL/GenBank/DDBJ databases">
        <title>The complete genome sequence of a Methyloterrigena soli.</title>
        <authorList>
            <person name="Zi Z."/>
        </authorList>
    </citation>
    <scope>NUCLEOTIDE SEQUENCE</scope>
    <source>
        <strain evidence="11">M48</strain>
    </source>
</reference>
<feature type="transmembrane region" description="Helical" evidence="9">
    <location>
        <begin position="58"/>
        <end position="80"/>
    </location>
</feature>
<name>A0AA41QQA7_9HYPH</name>
<dbReference type="InterPro" id="IPR027417">
    <property type="entry name" value="P-loop_NTPase"/>
</dbReference>
<accession>A0AA41QQA7</accession>
<feature type="transmembrane region" description="Helical" evidence="9">
    <location>
        <begin position="311"/>
        <end position="330"/>
    </location>
</feature>
<dbReference type="CDD" id="cd06579">
    <property type="entry name" value="TM_PBP1_transp_AraH_like"/>
    <property type="match status" value="1"/>
</dbReference>
<dbReference type="EMBL" id="JALAZD010000003">
    <property type="protein sequence ID" value="MCI0128839.1"/>
    <property type="molecule type" value="Genomic_DNA"/>
</dbReference>
<dbReference type="InterPro" id="IPR001851">
    <property type="entry name" value="ABC_transp_permease"/>
</dbReference>
<feature type="compositionally biased region" description="Pro residues" evidence="8">
    <location>
        <begin position="13"/>
        <end position="22"/>
    </location>
</feature>
<feature type="region of interest" description="Disordered" evidence="8">
    <location>
        <begin position="1"/>
        <end position="22"/>
    </location>
</feature>
<comment type="subcellular location">
    <subcellularLocation>
        <location evidence="1">Cell membrane</location>
        <topology evidence="1">Multi-pass membrane protein</topology>
    </subcellularLocation>
</comment>
<feature type="transmembrane region" description="Helical" evidence="9">
    <location>
        <begin position="136"/>
        <end position="164"/>
    </location>
</feature>
<dbReference type="PANTHER" id="PTHR43790:SF8">
    <property type="entry name" value="SUGAR ABC TRANSPORTER ATP-BINDING PROTEIN"/>
    <property type="match status" value="1"/>
</dbReference>
<keyword evidence="12" id="KW-1185">Reference proteome</keyword>
<dbReference type="InterPro" id="IPR003439">
    <property type="entry name" value="ABC_transporter-like_ATP-bd"/>
</dbReference>
<keyword evidence="4" id="KW-0547">Nucleotide-binding</keyword>
<dbReference type="InterPro" id="IPR003593">
    <property type="entry name" value="AAA+_ATPase"/>
</dbReference>
<evidence type="ECO:0000256" key="6">
    <source>
        <dbReference type="ARBA" id="ARBA00022989"/>
    </source>
</evidence>
<evidence type="ECO:0000256" key="5">
    <source>
        <dbReference type="ARBA" id="ARBA00022840"/>
    </source>
</evidence>
<keyword evidence="2" id="KW-1003">Cell membrane</keyword>
<feature type="transmembrane region" description="Helical" evidence="9">
    <location>
        <begin position="176"/>
        <end position="197"/>
    </location>
</feature>
<dbReference type="GO" id="GO:0005524">
    <property type="term" value="F:ATP binding"/>
    <property type="evidence" value="ECO:0007669"/>
    <property type="project" value="UniProtKB-KW"/>
</dbReference>
<evidence type="ECO:0000256" key="2">
    <source>
        <dbReference type="ARBA" id="ARBA00022475"/>
    </source>
</evidence>
<dbReference type="RefSeq" id="WP_281736902.1">
    <property type="nucleotide sequence ID" value="NZ_JAKETQ010000003.1"/>
</dbReference>
<keyword evidence="6 9" id="KW-1133">Transmembrane helix</keyword>
<feature type="transmembrane region" description="Helical" evidence="9">
    <location>
        <begin position="283"/>
        <end position="304"/>
    </location>
</feature>
<evidence type="ECO:0000256" key="1">
    <source>
        <dbReference type="ARBA" id="ARBA00004651"/>
    </source>
</evidence>
<evidence type="ECO:0000256" key="8">
    <source>
        <dbReference type="SAM" id="MobiDB-lite"/>
    </source>
</evidence>
<feature type="domain" description="ABC transporter" evidence="10">
    <location>
        <begin position="369"/>
        <end position="610"/>
    </location>
</feature>
<comment type="caution">
    <text evidence="11">The sequence shown here is derived from an EMBL/GenBank/DDBJ whole genome shotgun (WGS) entry which is preliminary data.</text>
</comment>
<dbReference type="Gene3D" id="3.40.50.300">
    <property type="entry name" value="P-loop containing nucleotide triphosphate hydrolases"/>
    <property type="match status" value="1"/>
</dbReference>
<keyword evidence="3 9" id="KW-0812">Transmembrane</keyword>
<dbReference type="AlphaFoldDB" id="A0AA41QQA7"/>
<dbReference type="GO" id="GO:0022857">
    <property type="term" value="F:transmembrane transporter activity"/>
    <property type="evidence" value="ECO:0007669"/>
    <property type="project" value="InterPro"/>
</dbReference>
<dbReference type="PANTHER" id="PTHR43790">
    <property type="entry name" value="CARBOHYDRATE TRANSPORT ATP-BINDING PROTEIN MG119-RELATED"/>
    <property type="match status" value="1"/>
</dbReference>
<evidence type="ECO:0000256" key="9">
    <source>
        <dbReference type="SAM" id="Phobius"/>
    </source>
</evidence>
<feature type="region of interest" description="Disordered" evidence="8">
    <location>
        <begin position="339"/>
        <end position="365"/>
    </location>
</feature>
<dbReference type="GO" id="GO:0016887">
    <property type="term" value="F:ATP hydrolysis activity"/>
    <property type="evidence" value="ECO:0007669"/>
    <property type="project" value="InterPro"/>
</dbReference>
<feature type="transmembrane region" description="Helical" evidence="9">
    <location>
        <begin position="111"/>
        <end position="130"/>
    </location>
</feature>
<dbReference type="GO" id="GO:0005886">
    <property type="term" value="C:plasma membrane"/>
    <property type="evidence" value="ECO:0007669"/>
    <property type="project" value="UniProtKB-SubCell"/>
</dbReference>
<dbReference type="Pfam" id="PF00005">
    <property type="entry name" value="ABC_tran"/>
    <property type="match status" value="1"/>
</dbReference>
<dbReference type="Pfam" id="PF02653">
    <property type="entry name" value="BPD_transp_2"/>
    <property type="match status" value="1"/>
</dbReference>
<protein>
    <submittedName>
        <fullName evidence="11">ATP-binding cassette domain-containing protein</fullName>
    </submittedName>
</protein>
<evidence type="ECO:0000256" key="3">
    <source>
        <dbReference type="ARBA" id="ARBA00022692"/>
    </source>
</evidence>
<proteinExistence type="predicted"/>
<evidence type="ECO:0000313" key="12">
    <source>
        <dbReference type="Proteomes" id="UP001156140"/>
    </source>
</evidence>
<evidence type="ECO:0000256" key="7">
    <source>
        <dbReference type="ARBA" id="ARBA00023136"/>
    </source>
</evidence>
<dbReference type="InterPro" id="IPR050107">
    <property type="entry name" value="ABC_carbohydrate_import_ATPase"/>
</dbReference>
<evidence type="ECO:0000256" key="4">
    <source>
        <dbReference type="ARBA" id="ARBA00022741"/>
    </source>
</evidence>
<dbReference type="SMART" id="SM00382">
    <property type="entry name" value="AAA"/>
    <property type="match status" value="1"/>
</dbReference>
<dbReference type="CDD" id="cd03216">
    <property type="entry name" value="ABC_Carb_Monos_I"/>
    <property type="match status" value="1"/>
</dbReference>
<evidence type="ECO:0000313" key="11">
    <source>
        <dbReference type="EMBL" id="MCI0128839.1"/>
    </source>
</evidence>
<keyword evidence="7 9" id="KW-0472">Membrane</keyword>
<organism evidence="11 12">
    <name type="scientific">Paradevosia shaoguanensis</name>
    <dbReference type="NCBI Taxonomy" id="1335043"/>
    <lineage>
        <taxon>Bacteria</taxon>
        <taxon>Pseudomonadati</taxon>
        <taxon>Pseudomonadota</taxon>
        <taxon>Alphaproteobacteria</taxon>
        <taxon>Hyphomicrobiales</taxon>
        <taxon>Devosiaceae</taxon>
        <taxon>Paradevosia</taxon>
    </lineage>
</organism>
<dbReference type="SUPFAM" id="SSF52540">
    <property type="entry name" value="P-loop containing nucleoside triphosphate hydrolases"/>
    <property type="match status" value="1"/>
</dbReference>
<sequence length="613" mass="63280">MTSSSPAAARPDTPLPMLLPGPSSPGEASSRFGLALVALGLVVLFSVLNPAFLNVDNFVTIGVNSTSIVIAVIGTSALLIAGYVDLSIGSMLALIGIVVAKVAVATQSVELAVLTGIGMGAALGLLNGFLVRRLSISPLIVTLAMLALYGGLAYVVSSTAVYGFPQALLDLGRGRLFGIQYTVLIALAVFIAGSFVLTCTRTGLRIYAIGGDARAAELCGVPVGRTVVGLYAANGALIGLVAVLLAGRLGSIPPTIGVRFELDVLTAAILGGVAFSGGAGRPIGIAVGVATIGILNAGLIFVGLQSWWQNVAVGAMLLLALLADQIAIGLRNRGKGSKTAGMAVAAPTNRRQQADGRQRPTSTGSETVFEISGAYKAYGPVVALEEGSFRVGKGEIVCLLGDNGAGKSTLVKIISGAIQPDQGSMTLEGHAVRFSSPRDARAAGLETVYQDLALCPNLSIVHNMMLGREPTRRWLGLIPVRDDRRAAQESRRRLLDLGVTLRDDNVLVRSLSGGQRQSIAIARSLGEHVKLICLDEPTAALGVKQTAQVVDLVRSIAEAGTGIILVTHDMATVRALADRIVVLRLGRVVYDGGVAGMSTDDLWALMAGTESVG</sequence>
<dbReference type="PROSITE" id="PS50893">
    <property type="entry name" value="ABC_TRANSPORTER_2"/>
    <property type="match status" value="1"/>
</dbReference>
<dbReference type="Proteomes" id="UP001156140">
    <property type="component" value="Unassembled WGS sequence"/>
</dbReference>